<comment type="similarity">
    <text evidence="1 4">Belongs to the aldehyde dehydrogenase family.</text>
</comment>
<dbReference type="PROSITE" id="PS00687">
    <property type="entry name" value="ALDEHYDE_DEHYDR_GLU"/>
    <property type="match status" value="1"/>
</dbReference>
<sequence length="487" mass="51640">MLTRDRWIERASGLRHPAGVFLGGEFVQAEQSLPVFSPRANGLVAEVGAAGASQVDRAVLAARAAFGRWSRSGPRVRAAYLFRLAELIERDAESLALLISVEMGKPIREALDIEIPAVARTFRWYAELAGKEPGEVADTDPSALALVTRRPAGVVAAVTPWNFPLTMAAWKLAPALAAGNTVLLKPAEQSPLSALHLASLIAEAGFPDGVVSILNGPGPVTGAALGRHPGVDVLTFTGSTAVGREFLRYAADSNLKRVWLELGGKSPNLIFADAPDLAAAADTAAWAIFFNAGQMCTAGSRLLLHRPIAEEVLARLAERAADYRPGDPLDPTTRMGPLVSAKQRDAVRAHVDQAVGEGAELALGGTPDGLYFPPTVLTGVRPDQPVVREEVFGPVLSVLTFDTEEQAVELANDTGYGLAAAVWTADLGVAHRVSRRLRAGTVWVNCYEEGDESVPFGGIGLSGHGRDKSHHALDKFTDLTTTWIALP</sequence>
<dbReference type="EC" id="1.2.1.-" evidence="6"/>
<dbReference type="SUPFAM" id="SSF53720">
    <property type="entry name" value="ALDH-like"/>
    <property type="match status" value="1"/>
</dbReference>
<evidence type="ECO:0000259" key="5">
    <source>
        <dbReference type="Pfam" id="PF00171"/>
    </source>
</evidence>
<dbReference type="RefSeq" id="WP_312988493.1">
    <property type="nucleotide sequence ID" value="NZ_BAAAUI010000009.1"/>
</dbReference>
<dbReference type="EMBL" id="JACHMH010000001">
    <property type="protein sequence ID" value="MBB4680281.1"/>
    <property type="molecule type" value="Genomic_DNA"/>
</dbReference>
<dbReference type="InterPro" id="IPR015590">
    <property type="entry name" value="Aldehyde_DH_dom"/>
</dbReference>
<keyword evidence="2 4" id="KW-0560">Oxidoreductase</keyword>
<protein>
    <submittedName>
        <fullName evidence="6">Gamma-glutamyl-gamma-aminobutyraldehyde dehydrogenase</fullName>
        <ecNumber evidence="6">1.2.1.-</ecNumber>
    </submittedName>
</protein>
<dbReference type="InterPro" id="IPR016160">
    <property type="entry name" value="Ald_DH_CS_CYS"/>
</dbReference>
<dbReference type="Gene3D" id="3.40.605.10">
    <property type="entry name" value="Aldehyde Dehydrogenase, Chain A, domain 1"/>
    <property type="match status" value="1"/>
</dbReference>
<evidence type="ECO:0000256" key="3">
    <source>
        <dbReference type="PROSITE-ProRule" id="PRU10007"/>
    </source>
</evidence>
<proteinExistence type="inferred from homology"/>
<dbReference type="FunFam" id="3.40.309.10:FF:000012">
    <property type="entry name" value="Betaine aldehyde dehydrogenase"/>
    <property type="match status" value="1"/>
</dbReference>
<evidence type="ECO:0000256" key="1">
    <source>
        <dbReference type="ARBA" id="ARBA00009986"/>
    </source>
</evidence>
<feature type="active site" evidence="3">
    <location>
        <position position="261"/>
    </location>
</feature>
<accession>A0A7W7CIB5</accession>
<dbReference type="InterPro" id="IPR016162">
    <property type="entry name" value="Ald_DH_N"/>
</dbReference>
<evidence type="ECO:0000313" key="6">
    <source>
        <dbReference type="EMBL" id="MBB4680281.1"/>
    </source>
</evidence>
<reference evidence="6 7" key="1">
    <citation type="submission" date="2020-08" db="EMBL/GenBank/DDBJ databases">
        <title>Sequencing the genomes of 1000 actinobacteria strains.</title>
        <authorList>
            <person name="Klenk H.-P."/>
        </authorList>
    </citation>
    <scope>NUCLEOTIDE SEQUENCE [LARGE SCALE GENOMIC DNA]</scope>
    <source>
        <strain evidence="6 7">DSM 44230</strain>
    </source>
</reference>
<dbReference type="InterPro" id="IPR016161">
    <property type="entry name" value="Ald_DH/histidinol_DH"/>
</dbReference>
<dbReference type="GO" id="GO:0016620">
    <property type="term" value="F:oxidoreductase activity, acting on the aldehyde or oxo group of donors, NAD or NADP as acceptor"/>
    <property type="evidence" value="ECO:0007669"/>
    <property type="project" value="InterPro"/>
</dbReference>
<dbReference type="PROSITE" id="PS00070">
    <property type="entry name" value="ALDEHYDE_DEHYDR_CYS"/>
    <property type="match status" value="1"/>
</dbReference>
<dbReference type="PANTHER" id="PTHR11699">
    <property type="entry name" value="ALDEHYDE DEHYDROGENASE-RELATED"/>
    <property type="match status" value="1"/>
</dbReference>
<dbReference type="InterPro" id="IPR029510">
    <property type="entry name" value="Ald_DH_CS_GLU"/>
</dbReference>
<dbReference type="InterPro" id="IPR016163">
    <property type="entry name" value="Ald_DH_C"/>
</dbReference>
<feature type="domain" description="Aldehyde dehydrogenase" evidence="5">
    <location>
        <begin position="28"/>
        <end position="481"/>
    </location>
</feature>
<dbReference type="Proteomes" id="UP000533598">
    <property type="component" value="Unassembled WGS sequence"/>
</dbReference>
<dbReference type="AlphaFoldDB" id="A0A7W7CIB5"/>
<dbReference type="Gene3D" id="3.40.309.10">
    <property type="entry name" value="Aldehyde Dehydrogenase, Chain A, domain 2"/>
    <property type="match status" value="1"/>
</dbReference>
<dbReference type="FunFam" id="3.40.605.10:FF:000001">
    <property type="entry name" value="Aldehyde dehydrogenase 1"/>
    <property type="match status" value="1"/>
</dbReference>
<name>A0A7W7CIB5_9PSEU</name>
<organism evidence="6 7">
    <name type="scientific">Crossiella cryophila</name>
    <dbReference type="NCBI Taxonomy" id="43355"/>
    <lineage>
        <taxon>Bacteria</taxon>
        <taxon>Bacillati</taxon>
        <taxon>Actinomycetota</taxon>
        <taxon>Actinomycetes</taxon>
        <taxon>Pseudonocardiales</taxon>
        <taxon>Pseudonocardiaceae</taxon>
        <taxon>Crossiella</taxon>
    </lineage>
</organism>
<keyword evidence="7" id="KW-1185">Reference proteome</keyword>
<evidence type="ECO:0000256" key="2">
    <source>
        <dbReference type="ARBA" id="ARBA00023002"/>
    </source>
</evidence>
<evidence type="ECO:0000313" key="7">
    <source>
        <dbReference type="Proteomes" id="UP000533598"/>
    </source>
</evidence>
<evidence type="ECO:0000256" key="4">
    <source>
        <dbReference type="RuleBase" id="RU003345"/>
    </source>
</evidence>
<comment type="caution">
    <text evidence="6">The sequence shown here is derived from an EMBL/GenBank/DDBJ whole genome shotgun (WGS) entry which is preliminary data.</text>
</comment>
<gene>
    <name evidence="6" type="ORF">HNR67_006399</name>
</gene>
<dbReference type="Pfam" id="PF00171">
    <property type="entry name" value="Aldedh"/>
    <property type="match status" value="1"/>
</dbReference>